<name>A0A445A031_ARAHY</name>
<gene>
    <name evidence="6" type="ORF">Ahy_B03g064680</name>
</gene>
<feature type="compositionally biased region" description="Polar residues" evidence="4">
    <location>
        <begin position="337"/>
        <end position="353"/>
    </location>
</feature>
<keyword evidence="3" id="KW-0378">Hydrolase</keyword>
<keyword evidence="2" id="KW-0645">Protease</keyword>
<evidence type="ECO:0000256" key="1">
    <source>
        <dbReference type="ARBA" id="ARBA00005234"/>
    </source>
</evidence>
<dbReference type="EMBL" id="SDMP01000013">
    <property type="protein sequence ID" value="RYR19787.1"/>
    <property type="molecule type" value="Genomic_DNA"/>
</dbReference>
<feature type="compositionally biased region" description="Basic and acidic residues" evidence="4">
    <location>
        <begin position="365"/>
        <end position="385"/>
    </location>
</feature>
<dbReference type="Proteomes" id="UP000289738">
    <property type="component" value="Chromosome B03"/>
</dbReference>
<dbReference type="SUPFAM" id="SSF54001">
    <property type="entry name" value="Cysteine proteinases"/>
    <property type="match status" value="1"/>
</dbReference>
<feature type="compositionally biased region" description="Polar residues" evidence="4">
    <location>
        <begin position="166"/>
        <end position="175"/>
    </location>
</feature>
<feature type="domain" description="Ubiquitin-like protease family profile" evidence="5">
    <location>
        <begin position="546"/>
        <end position="605"/>
    </location>
</feature>
<dbReference type="AlphaFoldDB" id="A0A445A031"/>
<protein>
    <recommendedName>
        <fullName evidence="5">Ubiquitin-like protease family profile domain-containing protein</fullName>
    </recommendedName>
</protein>
<evidence type="ECO:0000313" key="7">
    <source>
        <dbReference type="Proteomes" id="UP000289738"/>
    </source>
</evidence>
<sequence length="655" mass="75437">MTDSSSSFSIKTQTVKIQATFETNYNSEETFQLLAKSRRNQEEKIQISIKNHQKEGRNIIQASLFYCSKNGKQEPRWKKYNQTKDLKCATRLLSEKFENMSEAKKAIVWELGFGGLMHISPMKVHHKLLKELANSFKLGKNTLETSYGSPDVQEDFHPLDTDGISAANNNKQNLSYKKGEERPARPLITNLNREQLVERMRVEMDGHMGIVKMEKTKKKLKQMKEKEKKEKNKKKASSSSSESDASESEVDSSSEFEYEEDSEEVKRKQPTRTAKRMEFKKRKQIQEDSNSETESNDETRSKKRKLIVEDSSPEQTQSYNGKKGADLRSTEGHYDSSETVSIQVYVPLSQTTPVPEIEPFPAKSPSEKNNEERTKSTPEPLKPDESTPTVPPAPSKINPAPEDAAALMMMAQTASYIPKEVLDYAKSKSPQIEKQCGKEIFEKFETPVKNNEISAEIKEKCYVWATHVKTYGDENTNEYDPVCTLKAQDRFILSKIHFASLKADTHIEAENMAIGNHPDSEFLQPKTKKPFRVEDYPMFIPFLDLKKLASHPYIFAPICYSEHWWLWVADVRKRKFYILDPYHKTCPSEARMKLNKFVDVVDHFKVEYVFRILFHEMNQDRVEAIRGSDAIRLSKPSSLLLSPYCQIDSYDIDTD</sequence>
<feature type="region of interest" description="Disordered" evidence="4">
    <location>
        <begin position="207"/>
        <end position="398"/>
    </location>
</feature>
<dbReference type="GO" id="GO:0006508">
    <property type="term" value="P:proteolysis"/>
    <property type="evidence" value="ECO:0007669"/>
    <property type="project" value="UniProtKB-KW"/>
</dbReference>
<dbReference type="GO" id="GO:0008234">
    <property type="term" value="F:cysteine-type peptidase activity"/>
    <property type="evidence" value="ECO:0007669"/>
    <property type="project" value="InterPro"/>
</dbReference>
<dbReference type="InterPro" id="IPR038765">
    <property type="entry name" value="Papain-like_cys_pep_sf"/>
</dbReference>
<evidence type="ECO:0000256" key="2">
    <source>
        <dbReference type="ARBA" id="ARBA00022670"/>
    </source>
</evidence>
<dbReference type="Pfam" id="PF02902">
    <property type="entry name" value="Peptidase_C48"/>
    <property type="match status" value="1"/>
</dbReference>
<comment type="caution">
    <text evidence="6">The sequence shown here is derived from an EMBL/GenBank/DDBJ whole genome shotgun (WGS) entry which is preliminary data.</text>
</comment>
<feature type="region of interest" description="Disordered" evidence="4">
    <location>
        <begin position="160"/>
        <end position="183"/>
    </location>
</feature>
<keyword evidence="7" id="KW-1185">Reference proteome</keyword>
<dbReference type="Gene3D" id="3.40.395.10">
    <property type="entry name" value="Adenoviral Proteinase, Chain A"/>
    <property type="match status" value="1"/>
</dbReference>
<organism evidence="6 7">
    <name type="scientific">Arachis hypogaea</name>
    <name type="common">Peanut</name>
    <dbReference type="NCBI Taxonomy" id="3818"/>
    <lineage>
        <taxon>Eukaryota</taxon>
        <taxon>Viridiplantae</taxon>
        <taxon>Streptophyta</taxon>
        <taxon>Embryophyta</taxon>
        <taxon>Tracheophyta</taxon>
        <taxon>Spermatophyta</taxon>
        <taxon>Magnoliopsida</taxon>
        <taxon>eudicotyledons</taxon>
        <taxon>Gunneridae</taxon>
        <taxon>Pentapetalae</taxon>
        <taxon>rosids</taxon>
        <taxon>fabids</taxon>
        <taxon>Fabales</taxon>
        <taxon>Fabaceae</taxon>
        <taxon>Papilionoideae</taxon>
        <taxon>50 kb inversion clade</taxon>
        <taxon>dalbergioids sensu lato</taxon>
        <taxon>Dalbergieae</taxon>
        <taxon>Pterocarpus clade</taxon>
        <taxon>Arachis</taxon>
    </lineage>
</organism>
<comment type="similarity">
    <text evidence="1">Belongs to the peptidase C48 family.</text>
</comment>
<proteinExistence type="inferred from homology"/>
<feature type="compositionally biased region" description="Basic and acidic residues" evidence="4">
    <location>
        <begin position="323"/>
        <end position="336"/>
    </location>
</feature>
<evidence type="ECO:0000259" key="5">
    <source>
        <dbReference type="Pfam" id="PF02902"/>
    </source>
</evidence>
<feature type="compositionally biased region" description="Basic residues" evidence="4">
    <location>
        <begin position="268"/>
        <end position="283"/>
    </location>
</feature>
<evidence type="ECO:0000256" key="4">
    <source>
        <dbReference type="SAM" id="MobiDB-lite"/>
    </source>
</evidence>
<reference evidence="6 7" key="1">
    <citation type="submission" date="2019-01" db="EMBL/GenBank/DDBJ databases">
        <title>Sequencing of cultivated peanut Arachis hypogaea provides insights into genome evolution and oil improvement.</title>
        <authorList>
            <person name="Chen X."/>
        </authorList>
    </citation>
    <scope>NUCLEOTIDE SEQUENCE [LARGE SCALE GENOMIC DNA]</scope>
    <source>
        <strain evidence="7">cv. Fuhuasheng</strain>
        <tissue evidence="6">Leaves</tissue>
    </source>
</reference>
<evidence type="ECO:0000256" key="3">
    <source>
        <dbReference type="ARBA" id="ARBA00022801"/>
    </source>
</evidence>
<evidence type="ECO:0000313" key="6">
    <source>
        <dbReference type="EMBL" id="RYR19787.1"/>
    </source>
</evidence>
<accession>A0A445A031</accession>
<dbReference type="InterPro" id="IPR003653">
    <property type="entry name" value="Peptidase_C48_C"/>
</dbReference>
<feature type="compositionally biased region" description="Acidic residues" evidence="4">
    <location>
        <begin position="244"/>
        <end position="263"/>
    </location>
</feature>